<dbReference type="Proteomes" id="UP001066276">
    <property type="component" value="Chromosome 5"/>
</dbReference>
<sequence>MAPAAVCGLLVRRIGAAGLVEGPLPTPAISFPLRNRAEDYGTQTRVGLRPLYAPAAMRKIKHRAQEPAEKVLERLLPSGTQEDEATPNTNMETCLQGLFGRPRPKKAGNGFIDLALTLAKRRISMLWKSAEGPCIQDWTRDVTRWGRAEVTVLKREESRGMRPKPLAPLWAEVMDAWEDGAMGTVSDTESGTDDSVLSL</sequence>
<keyword evidence="2" id="KW-1185">Reference proteome</keyword>
<name>A0AAV7RTY2_PLEWA</name>
<reference evidence="1" key="1">
    <citation type="journal article" date="2022" name="bioRxiv">
        <title>Sequencing and chromosome-scale assembly of the giantPleurodeles waltlgenome.</title>
        <authorList>
            <person name="Brown T."/>
            <person name="Elewa A."/>
            <person name="Iarovenko S."/>
            <person name="Subramanian E."/>
            <person name="Araus A.J."/>
            <person name="Petzold A."/>
            <person name="Susuki M."/>
            <person name="Suzuki K.-i.T."/>
            <person name="Hayashi T."/>
            <person name="Toyoda A."/>
            <person name="Oliveira C."/>
            <person name="Osipova E."/>
            <person name="Leigh N.D."/>
            <person name="Simon A."/>
            <person name="Yun M.H."/>
        </authorList>
    </citation>
    <scope>NUCLEOTIDE SEQUENCE</scope>
    <source>
        <strain evidence="1">20211129_DDA</strain>
        <tissue evidence="1">Liver</tissue>
    </source>
</reference>
<comment type="caution">
    <text evidence="1">The sequence shown here is derived from an EMBL/GenBank/DDBJ whole genome shotgun (WGS) entry which is preliminary data.</text>
</comment>
<gene>
    <name evidence="1" type="ORF">NDU88_007763</name>
</gene>
<evidence type="ECO:0000313" key="1">
    <source>
        <dbReference type="EMBL" id="KAJ1155027.1"/>
    </source>
</evidence>
<dbReference type="AlphaFoldDB" id="A0AAV7RTY2"/>
<proteinExistence type="predicted"/>
<organism evidence="1 2">
    <name type="scientific">Pleurodeles waltl</name>
    <name type="common">Iberian ribbed newt</name>
    <dbReference type="NCBI Taxonomy" id="8319"/>
    <lineage>
        <taxon>Eukaryota</taxon>
        <taxon>Metazoa</taxon>
        <taxon>Chordata</taxon>
        <taxon>Craniata</taxon>
        <taxon>Vertebrata</taxon>
        <taxon>Euteleostomi</taxon>
        <taxon>Amphibia</taxon>
        <taxon>Batrachia</taxon>
        <taxon>Caudata</taxon>
        <taxon>Salamandroidea</taxon>
        <taxon>Salamandridae</taxon>
        <taxon>Pleurodelinae</taxon>
        <taxon>Pleurodeles</taxon>
    </lineage>
</organism>
<accession>A0AAV7RTY2</accession>
<dbReference type="EMBL" id="JANPWB010000009">
    <property type="protein sequence ID" value="KAJ1155027.1"/>
    <property type="molecule type" value="Genomic_DNA"/>
</dbReference>
<evidence type="ECO:0000313" key="2">
    <source>
        <dbReference type="Proteomes" id="UP001066276"/>
    </source>
</evidence>
<protein>
    <submittedName>
        <fullName evidence="1">Uncharacterized protein</fullName>
    </submittedName>
</protein>